<keyword evidence="4" id="KW-0472">Membrane</keyword>
<evidence type="ECO:0000256" key="2">
    <source>
        <dbReference type="ARBA" id="ARBA00022692"/>
    </source>
</evidence>
<dbReference type="PANTHER" id="PTHR12911">
    <property type="entry name" value="SAD1/UNC-84-LIKE PROTEIN-RELATED"/>
    <property type="match status" value="1"/>
</dbReference>
<reference evidence="6" key="1">
    <citation type="journal article" date="2018" name="Genome Biol. Evol.">
        <title>Genomics and development of Lentinus tigrinus, a white-rot wood-decaying mushroom with dimorphic fruiting bodies.</title>
        <authorList>
            <person name="Wu B."/>
            <person name="Xu Z."/>
            <person name="Knudson A."/>
            <person name="Carlson A."/>
            <person name="Chen N."/>
            <person name="Kovaka S."/>
            <person name="LaButti K."/>
            <person name="Lipzen A."/>
            <person name="Pennachio C."/>
            <person name="Riley R."/>
            <person name="Schakwitz W."/>
            <person name="Umezawa K."/>
            <person name="Ohm R.A."/>
            <person name="Grigoriev I.V."/>
            <person name="Nagy L.G."/>
            <person name="Gibbons J."/>
            <person name="Hibbett D."/>
        </authorList>
    </citation>
    <scope>NUCLEOTIDE SEQUENCE [LARGE SCALE GENOMIC DNA]</scope>
    <source>
        <strain evidence="6">ALCF2SS1-6</strain>
    </source>
</reference>
<dbReference type="PROSITE" id="PS51469">
    <property type="entry name" value="SUN"/>
    <property type="match status" value="1"/>
</dbReference>
<dbReference type="InterPro" id="IPR045119">
    <property type="entry name" value="SUN1-5"/>
</dbReference>
<feature type="non-terminal residue" evidence="6">
    <location>
        <position position="1"/>
    </location>
</feature>
<dbReference type="EMBL" id="ML122349">
    <property type="protein sequence ID" value="RPD52617.1"/>
    <property type="molecule type" value="Genomic_DNA"/>
</dbReference>
<dbReference type="AlphaFoldDB" id="A0A5C2RQA1"/>
<keyword evidence="7" id="KW-1185">Reference proteome</keyword>
<keyword evidence="3" id="KW-1133">Transmembrane helix</keyword>
<keyword evidence="2" id="KW-0812">Transmembrane</keyword>
<dbReference type="STRING" id="1328759.A0A5C2RQA1"/>
<dbReference type="Pfam" id="PF07738">
    <property type="entry name" value="Sad1_UNC"/>
    <property type="match status" value="2"/>
</dbReference>
<evidence type="ECO:0000259" key="5">
    <source>
        <dbReference type="PROSITE" id="PS51469"/>
    </source>
</evidence>
<protein>
    <recommendedName>
        <fullName evidence="5">SUN domain-containing protein</fullName>
    </recommendedName>
</protein>
<proteinExistence type="predicted"/>
<evidence type="ECO:0000256" key="3">
    <source>
        <dbReference type="ARBA" id="ARBA00022989"/>
    </source>
</evidence>
<dbReference type="Gene3D" id="2.60.120.260">
    <property type="entry name" value="Galactose-binding domain-like"/>
    <property type="match status" value="1"/>
</dbReference>
<dbReference type="GO" id="GO:0043495">
    <property type="term" value="F:protein-membrane adaptor activity"/>
    <property type="evidence" value="ECO:0007669"/>
    <property type="project" value="TreeGrafter"/>
</dbReference>
<name>A0A5C2RQA1_9APHY</name>
<evidence type="ECO:0000313" key="7">
    <source>
        <dbReference type="Proteomes" id="UP000313359"/>
    </source>
</evidence>
<evidence type="ECO:0000313" key="6">
    <source>
        <dbReference type="EMBL" id="RPD52617.1"/>
    </source>
</evidence>
<accession>A0A5C2RQA1</accession>
<evidence type="ECO:0000256" key="1">
    <source>
        <dbReference type="ARBA" id="ARBA00004370"/>
    </source>
</evidence>
<dbReference type="GO" id="GO:0034993">
    <property type="term" value="C:meiotic nuclear membrane microtubule tethering complex"/>
    <property type="evidence" value="ECO:0007669"/>
    <property type="project" value="TreeGrafter"/>
</dbReference>
<gene>
    <name evidence="6" type="ORF">L227DRAFT_514558</name>
</gene>
<feature type="domain" description="SUN" evidence="5">
    <location>
        <begin position="25"/>
        <end position="224"/>
    </location>
</feature>
<dbReference type="OrthoDB" id="342281at2759"/>
<dbReference type="InterPro" id="IPR012919">
    <property type="entry name" value="SUN_dom"/>
</dbReference>
<organism evidence="6 7">
    <name type="scientific">Lentinus tigrinus ALCF2SS1-6</name>
    <dbReference type="NCBI Taxonomy" id="1328759"/>
    <lineage>
        <taxon>Eukaryota</taxon>
        <taxon>Fungi</taxon>
        <taxon>Dikarya</taxon>
        <taxon>Basidiomycota</taxon>
        <taxon>Agaricomycotina</taxon>
        <taxon>Agaricomycetes</taxon>
        <taxon>Polyporales</taxon>
        <taxon>Polyporaceae</taxon>
        <taxon>Lentinus</taxon>
    </lineage>
</organism>
<evidence type="ECO:0000256" key="4">
    <source>
        <dbReference type="ARBA" id="ARBA00023136"/>
    </source>
</evidence>
<comment type="subcellular location">
    <subcellularLocation>
        <location evidence="1">Membrane</location>
    </subcellularLocation>
</comment>
<dbReference type="PANTHER" id="PTHR12911:SF8">
    <property type="entry name" value="KLAROID PROTEIN-RELATED"/>
    <property type="match status" value="1"/>
</dbReference>
<sequence length="226" mass="25077">LESQLRLHSHLESVGMVDYALWSAGAYVIAALTSPTYTSHMSWARWASSSTRPALQWRPPELALSPEVHLGYCWAMLGSRGTLGVTLARTVIPRAVTIDHVAKPLLLQVESAPRDVEVWVVPDLKSGDGAQSRIGGAMFTASGADLLDHNGLFQPYGFRTTTFVRLVNLTYDIHSSHPTQTFPVPGEVNQLNLKTDTVLFRFLTNWGNEDYTCVYRIRVHGDLVED</sequence>
<dbReference type="Proteomes" id="UP000313359">
    <property type="component" value="Unassembled WGS sequence"/>
</dbReference>